<evidence type="ECO:0000313" key="3">
    <source>
        <dbReference type="EMBL" id="RHZ04368.1"/>
    </source>
</evidence>
<evidence type="ECO:0000313" key="2">
    <source>
        <dbReference type="EMBL" id="RHY99634.1"/>
    </source>
</evidence>
<feature type="region of interest" description="Disordered" evidence="1">
    <location>
        <begin position="50"/>
        <end position="124"/>
    </location>
</feature>
<dbReference type="Proteomes" id="UP000285430">
    <property type="component" value="Unassembled WGS sequence"/>
</dbReference>
<feature type="compositionally biased region" description="Basic and acidic residues" evidence="1">
    <location>
        <begin position="109"/>
        <end position="124"/>
    </location>
</feature>
<organism evidence="2 5">
    <name type="scientific">Aphanomyces astaci</name>
    <name type="common">Crayfish plague agent</name>
    <dbReference type="NCBI Taxonomy" id="112090"/>
    <lineage>
        <taxon>Eukaryota</taxon>
        <taxon>Sar</taxon>
        <taxon>Stramenopiles</taxon>
        <taxon>Oomycota</taxon>
        <taxon>Saprolegniomycetes</taxon>
        <taxon>Saprolegniales</taxon>
        <taxon>Verrucalvaceae</taxon>
        <taxon>Aphanomyces</taxon>
    </lineage>
</organism>
<reference evidence="4 5" key="1">
    <citation type="submission" date="2018-08" db="EMBL/GenBank/DDBJ databases">
        <title>Aphanomyces genome sequencing and annotation.</title>
        <authorList>
            <person name="Minardi D."/>
            <person name="Oidtmann B."/>
            <person name="Van Der Giezen M."/>
            <person name="Studholme D.J."/>
        </authorList>
    </citation>
    <scope>NUCLEOTIDE SEQUENCE [LARGE SCALE GENOMIC DNA]</scope>
    <source>
        <strain evidence="3 4">Da</strain>
        <strain evidence="2 5">Sv</strain>
    </source>
</reference>
<dbReference type="EMBL" id="QUTG01001432">
    <property type="protein sequence ID" value="RHY99634.1"/>
    <property type="molecule type" value="Genomic_DNA"/>
</dbReference>
<proteinExistence type="predicted"/>
<dbReference type="Proteomes" id="UP000285712">
    <property type="component" value="Unassembled WGS sequence"/>
</dbReference>
<comment type="caution">
    <text evidence="2">The sequence shown here is derived from an EMBL/GenBank/DDBJ whole genome shotgun (WGS) entry which is preliminary data.</text>
</comment>
<name>A0A3R6Y3R4_APHAT</name>
<dbReference type="AlphaFoldDB" id="A0A3R6Y3R4"/>
<evidence type="ECO:0000256" key="1">
    <source>
        <dbReference type="SAM" id="MobiDB-lite"/>
    </source>
</evidence>
<feature type="compositionally biased region" description="Basic and acidic residues" evidence="1">
    <location>
        <begin position="51"/>
        <end position="60"/>
    </location>
</feature>
<gene>
    <name evidence="2" type="ORF">DYB35_011599</name>
    <name evidence="3" type="ORF">DYB37_010742</name>
</gene>
<evidence type="ECO:0000313" key="4">
    <source>
        <dbReference type="Proteomes" id="UP000285430"/>
    </source>
</evidence>
<dbReference type="EMBL" id="QUTH01007561">
    <property type="protein sequence ID" value="RHZ04368.1"/>
    <property type="molecule type" value="Genomic_DNA"/>
</dbReference>
<sequence>MLKHITRVRATIRELVDMSKAMKESEVVEWLLIALPDSVKHKALTSALLNEEERRPERKRGLARLRSGQHNSFINHPKPTPGHAVKHKALTSALLNEEEKRRERKRGNRHDERHDRSRDAERKRTYEAMGIEVMTLEINALQTRLTELSDKPRKTGDSLL</sequence>
<accession>A0A3R6Y3R4</accession>
<protein>
    <submittedName>
        <fullName evidence="2">Uncharacterized protein</fullName>
    </submittedName>
</protein>
<dbReference type="VEuPathDB" id="FungiDB:H257_06382"/>
<evidence type="ECO:0000313" key="5">
    <source>
        <dbReference type="Proteomes" id="UP000285712"/>
    </source>
</evidence>